<feature type="region of interest" description="Disordered" evidence="1">
    <location>
        <begin position="747"/>
        <end position="773"/>
    </location>
</feature>
<comment type="caution">
    <text evidence="2">The sequence shown here is derived from an EMBL/GenBank/DDBJ whole genome shotgun (WGS) entry which is preliminary data.</text>
</comment>
<feature type="compositionally biased region" description="Polar residues" evidence="1">
    <location>
        <begin position="92"/>
        <end position="106"/>
    </location>
</feature>
<evidence type="ECO:0000256" key="1">
    <source>
        <dbReference type="SAM" id="MobiDB-lite"/>
    </source>
</evidence>
<keyword evidence="3" id="KW-1185">Reference proteome</keyword>
<accession>A0ABR4EZ73</accession>
<gene>
    <name evidence="2" type="ORF">FJTKL_05101</name>
</gene>
<dbReference type="Proteomes" id="UP001600888">
    <property type="component" value="Unassembled WGS sequence"/>
</dbReference>
<evidence type="ECO:0008006" key="4">
    <source>
        <dbReference type="Google" id="ProtNLM"/>
    </source>
</evidence>
<feature type="region of interest" description="Disordered" evidence="1">
    <location>
        <begin position="657"/>
        <end position="721"/>
    </location>
</feature>
<evidence type="ECO:0000313" key="3">
    <source>
        <dbReference type="Proteomes" id="UP001600888"/>
    </source>
</evidence>
<organism evidence="2 3">
    <name type="scientific">Diaporthe vaccinii</name>
    <dbReference type="NCBI Taxonomy" id="105482"/>
    <lineage>
        <taxon>Eukaryota</taxon>
        <taxon>Fungi</taxon>
        <taxon>Dikarya</taxon>
        <taxon>Ascomycota</taxon>
        <taxon>Pezizomycotina</taxon>
        <taxon>Sordariomycetes</taxon>
        <taxon>Sordariomycetidae</taxon>
        <taxon>Diaporthales</taxon>
        <taxon>Diaporthaceae</taxon>
        <taxon>Diaporthe</taxon>
        <taxon>Diaporthe eres species complex</taxon>
    </lineage>
</organism>
<feature type="region of interest" description="Disordered" evidence="1">
    <location>
        <begin position="1"/>
        <end position="31"/>
    </location>
</feature>
<name>A0ABR4EZ73_9PEZI</name>
<feature type="compositionally biased region" description="Basic residues" evidence="1">
    <location>
        <begin position="687"/>
        <end position="696"/>
    </location>
</feature>
<dbReference type="EMBL" id="JBAWTH010000019">
    <property type="protein sequence ID" value="KAL2287745.1"/>
    <property type="molecule type" value="Genomic_DNA"/>
</dbReference>
<protein>
    <recommendedName>
        <fullName evidence="4">Wings apart-like protein C-terminal domain-containing protein</fullName>
    </recommendedName>
</protein>
<evidence type="ECO:0000313" key="2">
    <source>
        <dbReference type="EMBL" id="KAL2287745.1"/>
    </source>
</evidence>
<feature type="compositionally biased region" description="Polar residues" evidence="1">
    <location>
        <begin position="700"/>
        <end position="711"/>
    </location>
</feature>
<feature type="compositionally biased region" description="Polar residues" evidence="1">
    <location>
        <begin position="658"/>
        <end position="667"/>
    </location>
</feature>
<sequence length="800" mass="88695">MEPLDTQNRTSWHTHSSSRRGQSARESLQPWTPTRCHRLLRPLKTHISALRREIDLEDSERLSDDVAQDGAAETNRSSLQHTYSRRGRNAQARPSTSVGPKNSSTRTPKRIPKRSITQPGEIVLPTPIIRRARGQQLSSPIQQPPLADAAGVITGKKRFADFRGQRTPSILAALESEMQPLRSRVSATKFSLYDSILRTVHSLLTATAVSPPSSPANRSLVAMCLRMVPEYIGELEYWEQHDAEEQGTKSTLQNSEISNEIYGELETMLPTSHAAGHLRIVVRAQAIKVVRDSIAEGLLDDSFSILLIKLCCRTKSLREGEELLQELTDRTYPKPRGADSTFDESRKLAPLKTLRDFARESGRPQFMQRQLSKLLTQQRLPVLWLSTSEFGTIWSSMIKTLSRNDICDDTTSFTVQMITALSTQARLETMSLRTHSNDLKSLSQQTLISAITAISTLPILGQEARDSSVCQTAQIHTSSASQKVGYIIQRCMFELRRIRKLGWPATVLNLAAFFTNTLSDSHKGNMVSGALARTTGGQESVEGRQHYEAVTSLIGAIAQCCGRGSTQPSHYYLSRLCDQLEHEFSSDGTPRTLRMDCAFVLAERTNDLRDLAFAESLDASMSKQHVISTPRRKSALSAYRWDEDICEWITVTPAPLQRQRSIPSSLSPPAEKNHGSGGGQEVDSAKHLRPKHRQKLARAVTTTTNPGSADKTSGRLRSGTALGKRSWEVHQSVDLLDGDDDGVVEGLGAQRDSNDENEVFARQGGAKKRRTTALKPSRAILKTITNISRDGECSEDELGL</sequence>
<feature type="region of interest" description="Disordered" evidence="1">
    <location>
        <begin position="59"/>
        <end position="120"/>
    </location>
</feature>
<reference evidence="2 3" key="1">
    <citation type="submission" date="2024-03" db="EMBL/GenBank/DDBJ databases">
        <title>A high-quality draft genome sequence of Diaporthe vaccinii, a causative agent of upright dieback and viscid rot disease in cranberry plants.</title>
        <authorList>
            <person name="Sarrasin M."/>
            <person name="Lang B.F."/>
            <person name="Burger G."/>
        </authorList>
    </citation>
    <scope>NUCLEOTIDE SEQUENCE [LARGE SCALE GENOMIC DNA]</scope>
    <source>
        <strain evidence="2 3">IS7</strain>
    </source>
</reference>
<proteinExistence type="predicted"/>